<evidence type="ECO:0000313" key="2">
    <source>
        <dbReference type="Proteomes" id="UP001236500"/>
    </source>
</evidence>
<name>A0ABY8NAI1_9GAMM</name>
<keyword evidence="2" id="KW-1185">Reference proteome</keyword>
<reference evidence="1 2" key="1">
    <citation type="submission" date="2023-02" db="EMBL/GenBank/DDBJ databases">
        <title>Description and genomic characterization of Microbulbifer bruguierae sp. nov., isolated from the sediment of mangrove plant Bruguiera sexangula.</title>
        <authorList>
            <person name="Long M."/>
        </authorList>
    </citation>
    <scope>NUCLEOTIDE SEQUENCE [LARGE SCALE GENOMIC DNA]</scope>
    <source>
        <strain evidence="1 2">H12</strain>
    </source>
</reference>
<accession>A0ABY8NAI1</accession>
<organism evidence="1 2">
    <name type="scientific">Microbulbifer bruguierae</name>
    <dbReference type="NCBI Taxonomy" id="3029061"/>
    <lineage>
        <taxon>Bacteria</taxon>
        <taxon>Pseudomonadati</taxon>
        <taxon>Pseudomonadota</taxon>
        <taxon>Gammaproteobacteria</taxon>
        <taxon>Cellvibrionales</taxon>
        <taxon>Microbulbiferaceae</taxon>
        <taxon>Microbulbifer</taxon>
    </lineage>
</organism>
<dbReference type="Proteomes" id="UP001236500">
    <property type="component" value="Chromosome"/>
</dbReference>
<protein>
    <recommendedName>
        <fullName evidence="3">Beta-lactamase</fullName>
    </recommendedName>
</protein>
<gene>
    <name evidence="1" type="ORF">PVT68_14145</name>
</gene>
<sequence length="76" mass="8499">MRCSGAPVLVGEYKGGLAWQVNEKKGRFSVRGYKSLLISYPQERNGLVLLTNTAKAPWFEIAGKLTQTLRDTGIWQ</sequence>
<evidence type="ECO:0000313" key="1">
    <source>
        <dbReference type="EMBL" id="WGL15906.1"/>
    </source>
</evidence>
<dbReference type="EMBL" id="CP118605">
    <property type="protein sequence ID" value="WGL15906.1"/>
    <property type="molecule type" value="Genomic_DNA"/>
</dbReference>
<evidence type="ECO:0008006" key="3">
    <source>
        <dbReference type="Google" id="ProtNLM"/>
    </source>
</evidence>
<proteinExistence type="predicted"/>
<dbReference type="RefSeq" id="WP_280319100.1">
    <property type="nucleotide sequence ID" value="NZ_CP118605.1"/>
</dbReference>